<sequence>MKGSEGSSREGGKDDMQSGESLTDVAKGFVLRVVENKRGGYLKAAYKRHKEERRGEERRGEERRGEERRGEERRGCMKTERSSYSYMWAGSKLKKPTVLYQCTRACTQQCCSQGINFV</sequence>
<comment type="caution">
    <text evidence="2">The sequence shown here is derived from an EMBL/GenBank/DDBJ whole genome shotgun (WGS) entry which is preliminary data.</text>
</comment>
<reference evidence="2 3" key="1">
    <citation type="submission" date="2019-08" db="EMBL/GenBank/DDBJ databases">
        <title>A chromosome-level genome assembly, high-density linkage maps, and genome scans reveal the genomic architecture of hybrid incompatibilities underlying speciation via character displacement in darters (Percidae: Etheostominae).</title>
        <authorList>
            <person name="Moran R.L."/>
            <person name="Catchen J.M."/>
            <person name="Fuller R.C."/>
        </authorList>
    </citation>
    <scope>NUCLEOTIDE SEQUENCE [LARGE SCALE GENOMIC DNA]</scope>
    <source>
        <strain evidence="2">EspeVRDwgs_2016</strain>
        <tissue evidence="2">Muscle</tissue>
    </source>
</reference>
<evidence type="ECO:0000313" key="2">
    <source>
        <dbReference type="EMBL" id="KAA8591101.1"/>
    </source>
</evidence>
<proteinExistence type="predicted"/>
<accession>A0A5J5DDT7</accession>
<feature type="region of interest" description="Disordered" evidence="1">
    <location>
        <begin position="1"/>
        <end position="21"/>
    </location>
</feature>
<protein>
    <submittedName>
        <fullName evidence="2">Uncharacterized protein</fullName>
    </submittedName>
</protein>
<keyword evidence="3" id="KW-1185">Reference proteome</keyword>
<feature type="compositionally biased region" description="Basic and acidic residues" evidence="1">
    <location>
        <begin position="7"/>
        <end position="16"/>
    </location>
</feature>
<organism evidence="2 3">
    <name type="scientific">Etheostoma spectabile</name>
    <name type="common">orangethroat darter</name>
    <dbReference type="NCBI Taxonomy" id="54343"/>
    <lineage>
        <taxon>Eukaryota</taxon>
        <taxon>Metazoa</taxon>
        <taxon>Chordata</taxon>
        <taxon>Craniata</taxon>
        <taxon>Vertebrata</taxon>
        <taxon>Euteleostomi</taxon>
        <taxon>Actinopterygii</taxon>
        <taxon>Neopterygii</taxon>
        <taxon>Teleostei</taxon>
        <taxon>Neoteleostei</taxon>
        <taxon>Acanthomorphata</taxon>
        <taxon>Eupercaria</taxon>
        <taxon>Perciformes</taxon>
        <taxon>Percoidei</taxon>
        <taxon>Percidae</taxon>
        <taxon>Etheostomatinae</taxon>
        <taxon>Etheostoma</taxon>
    </lineage>
</organism>
<feature type="region of interest" description="Disordered" evidence="1">
    <location>
        <begin position="48"/>
        <end position="76"/>
    </location>
</feature>
<dbReference type="AlphaFoldDB" id="A0A5J5DDT7"/>
<feature type="compositionally biased region" description="Basic and acidic residues" evidence="1">
    <location>
        <begin position="52"/>
        <end position="76"/>
    </location>
</feature>
<name>A0A5J5DDT7_9PERO</name>
<gene>
    <name evidence="2" type="ORF">FQN60_002044</name>
</gene>
<dbReference type="Proteomes" id="UP000327493">
    <property type="component" value="Chromosome 7"/>
</dbReference>
<evidence type="ECO:0000256" key="1">
    <source>
        <dbReference type="SAM" id="MobiDB-lite"/>
    </source>
</evidence>
<dbReference type="EMBL" id="VOFY01000007">
    <property type="protein sequence ID" value="KAA8591101.1"/>
    <property type="molecule type" value="Genomic_DNA"/>
</dbReference>
<evidence type="ECO:0000313" key="3">
    <source>
        <dbReference type="Proteomes" id="UP000327493"/>
    </source>
</evidence>